<sequence>IINNIKVKIFYILYRYSYSQFINNKTFIVQKENQHELSETIETIDLTSKEPLVCSSIMNSLESSDLPEVTSNDNTKLKNIKEPII</sequence>
<keyword evidence="2" id="KW-1185">Reference proteome</keyword>
<feature type="non-terminal residue" evidence="1">
    <location>
        <position position="85"/>
    </location>
</feature>
<comment type="caution">
    <text evidence="1">The sequence shown here is derived from an EMBL/GenBank/DDBJ whole genome shotgun (WGS) entry which is preliminary data.</text>
</comment>
<evidence type="ECO:0000313" key="2">
    <source>
        <dbReference type="Proteomes" id="UP000789396"/>
    </source>
</evidence>
<proteinExistence type="predicted"/>
<protein>
    <submittedName>
        <fullName evidence="1">14318_t:CDS:1</fullName>
    </submittedName>
</protein>
<accession>A0A9N9NXA8</accession>
<dbReference type="EMBL" id="CAJVPZ010053303">
    <property type="protein sequence ID" value="CAG8781676.1"/>
    <property type="molecule type" value="Genomic_DNA"/>
</dbReference>
<gene>
    <name evidence="1" type="ORF">RFULGI_LOCUS15883</name>
</gene>
<organism evidence="1 2">
    <name type="scientific">Racocetra fulgida</name>
    <dbReference type="NCBI Taxonomy" id="60492"/>
    <lineage>
        <taxon>Eukaryota</taxon>
        <taxon>Fungi</taxon>
        <taxon>Fungi incertae sedis</taxon>
        <taxon>Mucoromycota</taxon>
        <taxon>Glomeromycotina</taxon>
        <taxon>Glomeromycetes</taxon>
        <taxon>Diversisporales</taxon>
        <taxon>Gigasporaceae</taxon>
        <taxon>Racocetra</taxon>
    </lineage>
</organism>
<reference evidence="1" key="1">
    <citation type="submission" date="2021-06" db="EMBL/GenBank/DDBJ databases">
        <authorList>
            <person name="Kallberg Y."/>
            <person name="Tangrot J."/>
            <person name="Rosling A."/>
        </authorList>
    </citation>
    <scope>NUCLEOTIDE SEQUENCE</scope>
    <source>
        <strain evidence="1">IN212</strain>
    </source>
</reference>
<feature type="non-terminal residue" evidence="1">
    <location>
        <position position="1"/>
    </location>
</feature>
<evidence type="ECO:0000313" key="1">
    <source>
        <dbReference type="EMBL" id="CAG8781676.1"/>
    </source>
</evidence>
<name>A0A9N9NXA8_9GLOM</name>
<dbReference type="AlphaFoldDB" id="A0A9N9NXA8"/>
<dbReference type="Proteomes" id="UP000789396">
    <property type="component" value="Unassembled WGS sequence"/>
</dbReference>